<evidence type="ECO:0000313" key="3">
    <source>
        <dbReference type="EMBL" id="GAA1500557.1"/>
    </source>
</evidence>
<protein>
    <submittedName>
        <fullName evidence="3">Uncharacterized protein</fullName>
    </submittedName>
</protein>
<reference evidence="3 4" key="1">
    <citation type="journal article" date="2019" name="Int. J. Syst. Evol. Microbiol.">
        <title>The Global Catalogue of Microorganisms (GCM) 10K type strain sequencing project: providing services to taxonomists for standard genome sequencing and annotation.</title>
        <authorList>
            <consortium name="The Broad Institute Genomics Platform"/>
            <consortium name="The Broad Institute Genome Sequencing Center for Infectious Disease"/>
            <person name="Wu L."/>
            <person name="Ma J."/>
        </authorList>
    </citation>
    <scope>NUCLEOTIDE SEQUENCE [LARGE SCALE GENOMIC DNA]</scope>
    <source>
        <strain evidence="3 4">JCM 14924</strain>
    </source>
</reference>
<sequence>MGPPTKTSSPLRTPFAGTGASILGSDASTMMFSAMCVLLFREGKALRAGLVAARAARGRAGPGVRVRGYDGARRGRGQAARGPRSWPAVGDVPGPRPGRTARTRR</sequence>
<feature type="region of interest" description="Disordered" evidence="1">
    <location>
        <begin position="61"/>
        <end position="105"/>
    </location>
</feature>
<feature type="transmembrane region" description="Helical" evidence="2">
    <location>
        <begin position="20"/>
        <end position="40"/>
    </location>
</feature>
<accession>A0ABN1ZKY0</accession>
<name>A0ABN1ZKY0_9ACTN</name>
<dbReference type="Proteomes" id="UP001501391">
    <property type="component" value="Unassembled WGS sequence"/>
</dbReference>
<gene>
    <name evidence="3" type="ORF">GCM10009787_78500</name>
</gene>
<organism evidence="3 4">
    <name type="scientific">Streptomyces bangladeshensis</name>
    <dbReference type="NCBI Taxonomy" id="295352"/>
    <lineage>
        <taxon>Bacteria</taxon>
        <taxon>Bacillati</taxon>
        <taxon>Actinomycetota</taxon>
        <taxon>Actinomycetes</taxon>
        <taxon>Kitasatosporales</taxon>
        <taxon>Streptomycetaceae</taxon>
        <taxon>Streptomyces</taxon>
    </lineage>
</organism>
<proteinExistence type="predicted"/>
<evidence type="ECO:0000313" key="4">
    <source>
        <dbReference type="Proteomes" id="UP001501391"/>
    </source>
</evidence>
<keyword evidence="2" id="KW-1133">Transmembrane helix</keyword>
<comment type="caution">
    <text evidence="3">The sequence shown here is derived from an EMBL/GenBank/DDBJ whole genome shotgun (WGS) entry which is preliminary data.</text>
</comment>
<keyword evidence="2" id="KW-0812">Transmembrane</keyword>
<evidence type="ECO:0000256" key="2">
    <source>
        <dbReference type="SAM" id="Phobius"/>
    </source>
</evidence>
<dbReference type="EMBL" id="BAAAOQ010000049">
    <property type="protein sequence ID" value="GAA1500557.1"/>
    <property type="molecule type" value="Genomic_DNA"/>
</dbReference>
<keyword evidence="2" id="KW-0472">Membrane</keyword>
<keyword evidence="4" id="KW-1185">Reference proteome</keyword>
<evidence type="ECO:0000256" key="1">
    <source>
        <dbReference type="SAM" id="MobiDB-lite"/>
    </source>
</evidence>